<dbReference type="InterPro" id="IPR020479">
    <property type="entry name" value="HD_metazoa"/>
</dbReference>
<keyword evidence="10" id="KW-1185">Reference proteome</keyword>
<evidence type="ECO:0000256" key="4">
    <source>
        <dbReference type="ARBA" id="ARBA00023242"/>
    </source>
</evidence>
<evidence type="ECO:0000256" key="1">
    <source>
        <dbReference type="ARBA" id="ARBA00004123"/>
    </source>
</evidence>
<keyword evidence="4 5" id="KW-0539">Nucleus</keyword>
<sequence length="377" mass="42260">MISSQYPHFNNNNNFNSSGNSLMGTPFSVKDILNLAEQGGQFMPVMDSQQTPFFIEDCGNFPNNMNTSFSFNNIDTNNTGILEPFSVTSSDFYSYHNNNKLPDTYNNGCPDLVINSYHCHQQMTPSPVASLSQYSTSPTTAINNAPTGASGGVTPMTSPHVQQLSHLCPPFPDVVESNNEASLTSAPDNITSDNSTKGTQLNGGKSDLRKGQATGHRQRVKRKPRVLFSQAQVHELERRFKQQRYLSAPEREHLANALKLTSTQVKIWFQNRRYKNKRQRHLLDGTSTASKFQQQPRRIAVPVLVRDGKPNPTGNHLITKNYAANSHYLGQPPPTYSNLVPHKFEPPSPSLEGYTNVQEHPHYSRQIDVEQNSLRTW</sequence>
<dbReference type="GO" id="GO:0005634">
    <property type="term" value="C:nucleus"/>
    <property type="evidence" value="ECO:0007669"/>
    <property type="project" value="UniProtKB-SubCell"/>
</dbReference>
<name>A0A6L2PPI2_COPFO</name>
<dbReference type="InParanoid" id="A0A6L2PPI2"/>
<comment type="subcellular location">
    <subcellularLocation>
        <location evidence="1 5 6">Nucleus</location>
    </subcellularLocation>
</comment>
<evidence type="ECO:0000256" key="5">
    <source>
        <dbReference type="PROSITE-ProRule" id="PRU00108"/>
    </source>
</evidence>
<keyword evidence="2 5" id="KW-0238">DNA-binding</keyword>
<evidence type="ECO:0000256" key="3">
    <source>
        <dbReference type="ARBA" id="ARBA00023155"/>
    </source>
</evidence>
<dbReference type="CDD" id="cd00086">
    <property type="entry name" value="homeodomain"/>
    <property type="match status" value="1"/>
</dbReference>
<dbReference type="SMART" id="SM00389">
    <property type="entry name" value="HOX"/>
    <property type="match status" value="1"/>
</dbReference>
<evidence type="ECO:0000256" key="2">
    <source>
        <dbReference type="ARBA" id="ARBA00023125"/>
    </source>
</evidence>
<dbReference type="PANTHER" id="PTHR24340:SF111">
    <property type="entry name" value="HOMEOBOX DOMAIN-CONTAINING PROTEIN"/>
    <property type="match status" value="1"/>
</dbReference>
<dbReference type="FunCoup" id="A0A6L2PPI2">
    <property type="interactions" value="48"/>
</dbReference>
<feature type="region of interest" description="Disordered" evidence="7">
    <location>
        <begin position="175"/>
        <end position="218"/>
    </location>
</feature>
<dbReference type="PROSITE" id="PS50071">
    <property type="entry name" value="HOMEOBOX_2"/>
    <property type="match status" value="1"/>
</dbReference>
<dbReference type="InterPro" id="IPR009057">
    <property type="entry name" value="Homeodomain-like_sf"/>
</dbReference>
<dbReference type="InterPro" id="IPR050394">
    <property type="entry name" value="Homeobox_NK-like"/>
</dbReference>
<feature type="DNA-binding region" description="Homeobox" evidence="5">
    <location>
        <begin position="221"/>
        <end position="280"/>
    </location>
</feature>
<evidence type="ECO:0000259" key="8">
    <source>
        <dbReference type="PROSITE" id="PS50071"/>
    </source>
</evidence>
<dbReference type="EMBL" id="BLKM01005444">
    <property type="protein sequence ID" value="GFG34306.1"/>
    <property type="molecule type" value="Genomic_DNA"/>
</dbReference>
<feature type="compositionally biased region" description="Polar residues" evidence="7">
    <location>
        <begin position="176"/>
        <end position="203"/>
    </location>
</feature>
<dbReference type="AlphaFoldDB" id="A0A6L2PPI2"/>
<evidence type="ECO:0000256" key="6">
    <source>
        <dbReference type="RuleBase" id="RU000682"/>
    </source>
</evidence>
<dbReference type="GO" id="GO:0000978">
    <property type="term" value="F:RNA polymerase II cis-regulatory region sequence-specific DNA binding"/>
    <property type="evidence" value="ECO:0007669"/>
    <property type="project" value="TreeGrafter"/>
</dbReference>
<organism evidence="9 10">
    <name type="scientific">Coptotermes formosanus</name>
    <name type="common">Formosan subterranean termite</name>
    <dbReference type="NCBI Taxonomy" id="36987"/>
    <lineage>
        <taxon>Eukaryota</taxon>
        <taxon>Metazoa</taxon>
        <taxon>Ecdysozoa</taxon>
        <taxon>Arthropoda</taxon>
        <taxon>Hexapoda</taxon>
        <taxon>Insecta</taxon>
        <taxon>Pterygota</taxon>
        <taxon>Neoptera</taxon>
        <taxon>Polyneoptera</taxon>
        <taxon>Dictyoptera</taxon>
        <taxon>Blattodea</taxon>
        <taxon>Blattoidea</taxon>
        <taxon>Termitoidae</taxon>
        <taxon>Rhinotermitidae</taxon>
        <taxon>Coptotermes</taxon>
    </lineage>
</organism>
<dbReference type="PROSITE" id="PS00027">
    <property type="entry name" value="HOMEOBOX_1"/>
    <property type="match status" value="1"/>
</dbReference>
<dbReference type="PANTHER" id="PTHR24340">
    <property type="entry name" value="HOMEOBOX PROTEIN NKX"/>
    <property type="match status" value="1"/>
</dbReference>
<dbReference type="Gene3D" id="1.10.10.60">
    <property type="entry name" value="Homeodomain-like"/>
    <property type="match status" value="1"/>
</dbReference>
<dbReference type="PRINTS" id="PR00024">
    <property type="entry name" value="HOMEOBOX"/>
</dbReference>
<evidence type="ECO:0000256" key="7">
    <source>
        <dbReference type="SAM" id="MobiDB-lite"/>
    </source>
</evidence>
<comment type="caution">
    <text evidence="9">The sequence shown here is derived from an EMBL/GenBank/DDBJ whole genome shotgun (WGS) entry which is preliminary data.</text>
</comment>
<feature type="domain" description="Homeobox" evidence="8">
    <location>
        <begin position="219"/>
        <end position="279"/>
    </location>
</feature>
<gene>
    <name evidence="9" type="ORF">Cfor_00026</name>
</gene>
<dbReference type="InterPro" id="IPR001356">
    <property type="entry name" value="HD"/>
</dbReference>
<protein>
    <recommendedName>
        <fullName evidence="8">Homeobox domain-containing protein</fullName>
    </recommendedName>
</protein>
<dbReference type="GO" id="GO:0000981">
    <property type="term" value="F:DNA-binding transcription factor activity, RNA polymerase II-specific"/>
    <property type="evidence" value="ECO:0007669"/>
    <property type="project" value="InterPro"/>
</dbReference>
<evidence type="ECO:0000313" key="10">
    <source>
        <dbReference type="Proteomes" id="UP000502823"/>
    </source>
</evidence>
<dbReference type="SUPFAM" id="SSF46689">
    <property type="entry name" value="Homeodomain-like"/>
    <property type="match status" value="1"/>
</dbReference>
<accession>A0A6L2PPI2</accession>
<dbReference type="InterPro" id="IPR017970">
    <property type="entry name" value="Homeobox_CS"/>
</dbReference>
<dbReference type="Pfam" id="PF00046">
    <property type="entry name" value="Homeodomain"/>
    <property type="match status" value="1"/>
</dbReference>
<keyword evidence="3 5" id="KW-0371">Homeobox</keyword>
<dbReference type="GO" id="GO:0030154">
    <property type="term" value="P:cell differentiation"/>
    <property type="evidence" value="ECO:0007669"/>
    <property type="project" value="TreeGrafter"/>
</dbReference>
<proteinExistence type="predicted"/>
<evidence type="ECO:0000313" key="9">
    <source>
        <dbReference type="EMBL" id="GFG34306.1"/>
    </source>
</evidence>
<reference evidence="10" key="1">
    <citation type="submission" date="2020-01" db="EMBL/GenBank/DDBJ databases">
        <title>Draft genome sequence of the Termite Coptotermes fromosanus.</title>
        <authorList>
            <person name="Itakura S."/>
            <person name="Yosikawa Y."/>
            <person name="Umezawa K."/>
        </authorList>
    </citation>
    <scope>NUCLEOTIDE SEQUENCE [LARGE SCALE GENOMIC DNA]</scope>
</reference>
<dbReference type="Proteomes" id="UP000502823">
    <property type="component" value="Unassembled WGS sequence"/>
</dbReference>
<dbReference type="OrthoDB" id="6159439at2759"/>